<proteinExistence type="predicted"/>
<organism evidence="2 3">
    <name type="scientific">Aromatoleum anaerobium</name>
    <dbReference type="NCBI Taxonomy" id="182180"/>
    <lineage>
        <taxon>Bacteria</taxon>
        <taxon>Pseudomonadati</taxon>
        <taxon>Pseudomonadota</taxon>
        <taxon>Betaproteobacteria</taxon>
        <taxon>Rhodocyclales</taxon>
        <taxon>Rhodocyclaceae</taxon>
        <taxon>Aromatoleum</taxon>
    </lineage>
</organism>
<dbReference type="Pfam" id="PF03235">
    <property type="entry name" value="GmrSD_N"/>
    <property type="match status" value="1"/>
</dbReference>
<dbReference type="PANTHER" id="PTHR37292">
    <property type="entry name" value="VNG6097C"/>
    <property type="match status" value="1"/>
</dbReference>
<dbReference type="PANTHER" id="PTHR37292:SF2">
    <property type="entry name" value="DUF262 DOMAIN-CONTAINING PROTEIN"/>
    <property type="match status" value="1"/>
</dbReference>
<sequence length="598" mass="67072">MKTQKYAVNQYLIESMLAKVKEGEIAIPEIQRPFVWDGTQVRDLLDSLYQGFPVGYLIAWRNPDVKLKDGSTASGKMILIDGQQRVTALTAAVLGEQVVNKDYKKTRITIAFHPVNERFEVCNTAIRKDSAWIPDVAPVVNGDIKLTKAIKHYLEANPAADEDAVEEALSALTDIGKKQIGLIELSHDLDIETVTEIFIRINSKGTVLSQADFVMSKIAADQLYGGPLLRKCIDYFCHLAVAPEFYGQIKENDPAFASSDYFQKMAWLRNINDDLYDPAYTDMLRVAFATEFGRGKLADLVSLLSGRNFGTKQYEETIAEESFGKLATGVRAFINETHFQRFVMIIKSAGFVSAEMVRSQNVLNFGYALYLRLRAAGVNESLIETYVRRWLVLSILTGRFSGSAETQFEADIRLTYEPDFGAVLSWLEQAELSDAFWNFGLVQALEVSATSHPLFWVFVASQVKANDKGFLAKDVTVRDLVSHLGDIHHIFPREYLKKAGMARNQYNQIANYVYAQDSINIKIGSKAPADYFETVCGQCEGGSLKYGAIDNVDELKANLAVNCIPASVATMRDSDYEAFLRQRRLLMAAKIRDYYFSL</sequence>
<evidence type="ECO:0000259" key="1">
    <source>
        <dbReference type="Pfam" id="PF03235"/>
    </source>
</evidence>
<feature type="domain" description="GmrSD restriction endonucleases N-terminal" evidence="1">
    <location>
        <begin position="13"/>
        <end position="218"/>
    </location>
</feature>
<dbReference type="Proteomes" id="UP000615989">
    <property type="component" value="Unassembled WGS sequence"/>
</dbReference>
<evidence type="ECO:0000313" key="2">
    <source>
        <dbReference type="EMBL" id="NMG26173.1"/>
    </source>
</evidence>
<dbReference type="EMBL" id="WTVG01000057">
    <property type="protein sequence ID" value="NMG26173.1"/>
    <property type="molecule type" value="Genomic_DNA"/>
</dbReference>
<name>A0ABX1PNL1_9RHOO</name>
<dbReference type="InterPro" id="IPR004919">
    <property type="entry name" value="GmrSD_N"/>
</dbReference>
<reference evidence="2" key="1">
    <citation type="submission" date="2019-12" db="EMBL/GenBank/DDBJ databases">
        <title>Comparative genomics gives insights into the taxonomy of the Azoarcus-Aromatoleum group and reveals separate origins of nif in the plant-associated Azoarcus and non-plant-associated Aromatoleum sub-groups.</title>
        <authorList>
            <person name="Lafos M."/>
            <person name="Maluk M."/>
            <person name="Batista M."/>
            <person name="Junghare M."/>
            <person name="Carmona M."/>
            <person name="Faoro H."/>
            <person name="Cruz L.M."/>
            <person name="Battistoni F."/>
            <person name="De Souza E."/>
            <person name="Pedrosa F."/>
            <person name="Chen W.-M."/>
            <person name="Poole P.S."/>
            <person name="Dixon R.A."/>
            <person name="James E.K."/>
        </authorList>
    </citation>
    <scope>NUCLEOTIDE SEQUENCE</scope>
    <source>
        <strain evidence="2">LuFRes1</strain>
    </source>
</reference>
<accession>A0ABX1PNL1</accession>
<gene>
    <name evidence="2" type="ORF">GO606_15910</name>
</gene>
<evidence type="ECO:0000313" key="3">
    <source>
        <dbReference type="Proteomes" id="UP000615989"/>
    </source>
</evidence>
<keyword evidence="3" id="KW-1185">Reference proteome</keyword>
<dbReference type="RefSeq" id="WP_169119503.1">
    <property type="nucleotide sequence ID" value="NZ_WTVG02000040.1"/>
</dbReference>
<protein>
    <submittedName>
        <fullName evidence="2">DUF262 domain-containing protein</fullName>
    </submittedName>
</protein>
<comment type="caution">
    <text evidence="2">The sequence shown here is derived from an EMBL/GenBank/DDBJ whole genome shotgun (WGS) entry which is preliminary data.</text>
</comment>